<dbReference type="InterPro" id="IPR038444">
    <property type="entry name" value="DUF465_sf"/>
</dbReference>
<dbReference type="Pfam" id="PF04325">
    <property type="entry name" value="DUF465"/>
    <property type="match status" value="1"/>
</dbReference>
<dbReference type="InterPro" id="IPR007420">
    <property type="entry name" value="DUF465"/>
</dbReference>
<evidence type="ECO:0000313" key="2">
    <source>
        <dbReference type="Proteomes" id="UP001319827"/>
    </source>
</evidence>
<gene>
    <name evidence="1" type="ORF">DESUT3_25270</name>
</gene>
<dbReference type="Gene3D" id="6.10.280.50">
    <property type="match status" value="1"/>
</dbReference>
<dbReference type="Proteomes" id="UP001319827">
    <property type="component" value="Chromosome"/>
</dbReference>
<sequence length="73" mass="9014">MDEKDQALVEQLFDSNARFRMLYEEHHLLEKELEQLDEKTFLTPEEEVERKKVQKLKLAGKDEMERMMRQFRQ</sequence>
<proteinExistence type="predicted"/>
<accession>A0ABN6DZE2</accession>
<protein>
    <recommendedName>
        <fullName evidence="3">DUF465 domain-containing protein</fullName>
    </recommendedName>
</protein>
<dbReference type="EMBL" id="AP024355">
    <property type="protein sequence ID" value="BCR05458.1"/>
    <property type="molecule type" value="Genomic_DNA"/>
</dbReference>
<name>A0ABN6DZE2_9BACT</name>
<reference evidence="1 2" key="1">
    <citation type="journal article" date="2016" name="C (Basel)">
        <title>Selective Growth of and Electricity Production by Marine Exoelectrogenic Bacteria in Self-Aggregated Hydrogel of Microbially Reduced Graphene Oxide.</title>
        <authorList>
            <person name="Yoshida N."/>
            <person name="Goto Y."/>
            <person name="Miyata Y."/>
        </authorList>
    </citation>
    <scope>NUCLEOTIDE SEQUENCE [LARGE SCALE GENOMIC DNA]</scope>
    <source>
        <strain evidence="1 2">NIT-T3</strain>
    </source>
</reference>
<evidence type="ECO:0000313" key="1">
    <source>
        <dbReference type="EMBL" id="BCR05458.1"/>
    </source>
</evidence>
<keyword evidence="2" id="KW-1185">Reference proteome</keyword>
<reference evidence="1 2" key="2">
    <citation type="journal article" date="2021" name="Int. J. Syst. Evol. Microbiol.">
        <title>Isolation and Polyphasic Characterization of Desulfuromonas versatilis sp. Nov., an Electrogenic Bacteria Capable of Versatile Metabolism Isolated from a Graphene Oxide-Reducing Enrichment Culture.</title>
        <authorList>
            <person name="Xie L."/>
            <person name="Yoshida N."/>
            <person name="Ishii S."/>
            <person name="Meng L."/>
        </authorList>
    </citation>
    <scope>NUCLEOTIDE SEQUENCE [LARGE SCALE GENOMIC DNA]</scope>
    <source>
        <strain evidence="1 2">NIT-T3</strain>
    </source>
</reference>
<evidence type="ECO:0008006" key="3">
    <source>
        <dbReference type="Google" id="ProtNLM"/>
    </source>
</evidence>
<dbReference type="RefSeq" id="WP_221248879.1">
    <property type="nucleotide sequence ID" value="NZ_AP024355.1"/>
</dbReference>
<organism evidence="1 2">
    <name type="scientific">Desulfuromonas versatilis</name>
    <dbReference type="NCBI Taxonomy" id="2802975"/>
    <lineage>
        <taxon>Bacteria</taxon>
        <taxon>Pseudomonadati</taxon>
        <taxon>Thermodesulfobacteriota</taxon>
        <taxon>Desulfuromonadia</taxon>
        <taxon>Desulfuromonadales</taxon>
        <taxon>Desulfuromonadaceae</taxon>
        <taxon>Desulfuromonas</taxon>
    </lineage>
</organism>